<reference evidence="1 2" key="1">
    <citation type="submission" date="2024-07" db="EMBL/GenBank/DDBJ databases">
        <title>Section-level genome sequencing and comparative genomics of Aspergillus sections Usti and Cavernicolus.</title>
        <authorList>
            <consortium name="Lawrence Berkeley National Laboratory"/>
            <person name="Nybo J.L."/>
            <person name="Vesth T.C."/>
            <person name="Theobald S."/>
            <person name="Frisvad J.C."/>
            <person name="Larsen T.O."/>
            <person name="Kjaerboelling I."/>
            <person name="Rothschild-Mancinelli K."/>
            <person name="Lyhne E.K."/>
            <person name="Kogle M.E."/>
            <person name="Barry K."/>
            <person name="Clum A."/>
            <person name="Na H."/>
            <person name="Ledsgaard L."/>
            <person name="Lin J."/>
            <person name="Lipzen A."/>
            <person name="Kuo A."/>
            <person name="Riley R."/>
            <person name="Mondo S."/>
            <person name="Labutti K."/>
            <person name="Haridas S."/>
            <person name="Pangalinan J."/>
            <person name="Salamov A.A."/>
            <person name="Simmons B.A."/>
            <person name="Magnuson J.K."/>
            <person name="Chen J."/>
            <person name="Drula E."/>
            <person name="Henrissat B."/>
            <person name="Wiebenga A."/>
            <person name="Lubbers R.J."/>
            <person name="Gomes A.C."/>
            <person name="Makela M.R."/>
            <person name="Stajich J."/>
            <person name="Grigoriev I.V."/>
            <person name="Mortensen U.H."/>
            <person name="De Vries R.P."/>
            <person name="Baker S.E."/>
            <person name="Andersen M.R."/>
        </authorList>
    </citation>
    <scope>NUCLEOTIDE SEQUENCE [LARGE SCALE GENOMIC DNA]</scope>
    <source>
        <strain evidence="1 2">CBS 588.65</strain>
    </source>
</reference>
<dbReference type="InterPro" id="IPR053037">
    <property type="entry name" value="Pericyclase_pydY-like"/>
</dbReference>
<evidence type="ECO:0000313" key="2">
    <source>
        <dbReference type="Proteomes" id="UP001610334"/>
    </source>
</evidence>
<gene>
    <name evidence="1" type="ORF">BJX63DRAFT_429655</name>
</gene>
<dbReference type="PANTHER" id="PTHR38115">
    <property type="entry name" value="LIPOCALIN-LIKE DOMAIN-CONTAINING PROTEIN"/>
    <property type="match status" value="1"/>
</dbReference>
<name>A0ABR4HQ49_9EURO</name>
<dbReference type="Proteomes" id="UP001610334">
    <property type="component" value="Unassembled WGS sequence"/>
</dbReference>
<organism evidence="1 2">
    <name type="scientific">Aspergillus granulosus</name>
    <dbReference type="NCBI Taxonomy" id="176169"/>
    <lineage>
        <taxon>Eukaryota</taxon>
        <taxon>Fungi</taxon>
        <taxon>Dikarya</taxon>
        <taxon>Ascomycota</taxon>
        <taxon>Pezizomycotina</taxon>
        <taxon>Eurotiomycetes</taxon>
        <taxon>Eurotiomycetidae</taxon>
        <taxon>Eurotiales</taxon>
        <taxon>Aspergillaceae</taxon>
        <taxon>Aspergillus</taxon>
        <taxon>Aspergillus subgen. Nidulantes</taxon>
    </lineage>
</organism>
<sequence length="223" mass="25097">MEQLQGRWVIDKALSTGTDDVLKLQGVPWALRKAISFVTITFDITLYTTSNTSNEPAPMTPPATVIEIQITPTGGLPGTKEIRVLDWSEQEQTDFAFGTTRYATGFVTGKRDDKGDMYPDIVMKRKVSSEKVQRFLRGEVLEDGTASKWFLGNGLGSGEEAVWVHTFKKSVPEKWTVEQVWGFEEIDGNLYHAQRFVAVDKKGGYVLGRALYKRLDDRLGQER</sequence>
<comment type="caution">
    <text evidence="1">The sequence shown here is derived from an EMBL/GenBank/DDBJ whole genome shotgun (WGS) entry which is preliminary data.</text>
</comment>
<proteinExistence type="predicted"/>
<accession>A0ABR4HQ49</accession>
<protein>
    <submittedName>
        <fullName evidence="1">Uncharacterized protein</fullName>
    </submittedName>
</protein>
<evidence type="ECO:0000313" key="1">
    <source>
        <dbReference type="EMBL" id="KAL2817610.1"/>
    </source>
</evidence>
<keyword evidence="2" id="KW-1185">Reference proteome</keyword>
<dbReference type="EMBL" id="JBFXLT010000017">
    <property type="protein sequence ID" value="KAL2817610.1"/>
    <property type="molecule type" value="Genomic_DNA"/>
</dbReference>
<dbReference type="PANTHER" id="PTHR38115:SF1">
    <property type="entry name" value="LIPOCALIN-LIKE DOMAIN-CONTAINING PROTEIN"/>
    <property type="match status" value="1"/>
</dbReference>